<evidence type="ECO:0000313" key="2">
    <source>
        <dbReference type="Proteomes" id="UP000499080"/>
    </source>
</evidence>
<dbReference type="EMBL" id="BGPR01020594">
    <property type="protein sequence ID" value="GBN85046.1"/>
    <property type="molecule type" value="Genomic_DNA"/>
</dbReference>
<dbReference type="AlphaFoldDB" id="A0A4Y2SBT1"/>
<name>A0A4Y2SBT1_ARAVE</name>
<keyword evidence="2" id="KW-1185">Reference proteome</keyword>
<reference evidence="1 2" key="1">
    <citation type="journal article" date="2019" name="Sci. Rep.">
        <title>Orb-weaving spider Araneus ventricosus genome elucidates the spidroin gene catalogue.</title>
        <authorList>
            <person name="Kono N."/>
            <person name="Nakamura H."/>
            <person name="Ohtoshi R."/>
            <person name="Moran D.A.P."/>
            <person name="Shinohara A."/>
            <person name="Yoshida Y."/>
            <person name="Fujiwara M."/>
            <person name="Mori M."/>
            <person name="Tomita M."/>
            <person name="Arakawa K."/>
        </authorList>
    </citation>
    <scope>NUCLEOTIDE SEQUENCE [LARGE SCALE GENOMIC DNA]</scope>
</reference>
<protein>
    <submittedName>
        <fullName evidence="1">Uncharacterized protein</fullName>
    </submittedName>
</protein>
<accession>A0A4Y2SBT1</accession>
<gene>
    <name evidence="1" type="ORF">AVEN_169184_1</name>
</gene>
<evidence type="ECO:0000313" key="1">
    <source>
        <dbReference type="EMBL" id="GBN85046.1"/>
    </source>
</evidence>
<feature type="non-terminal residue" evidence="1">
    <location>
        <position position="31"/>
    </location>
</feature>
<comment type="caution">
    <text evidence="1">The sequence shown here is derived from an EMBL/GenBank/DDBJ whole genome shotgun (WGS) entry which is preliminary data.</text>
</comment>
<organism evidence="1 2">
    <name type="scientific">Araneus ventricosus</name>
    <name type="common">Orbweaver spider</name>
    <name type="synonym">Epeira ventricosa</name>
    <dbReference type="NCBI Taxonomy" id="182803"/>
    <lineage>
        <taxon>Eukaryota</taxon>
        <taxon>Metazoa</taxon>
        <taxon>Ecdysozoa</taxon>
        <taxon>Arthropoda</taxon>
        <taxon>Chelicerata</taxon>
        <taxon>Arachnida</taxon>
        <taxon>Araneae</taxon>
        <taxon>Araneomorphae</taxon>
        <taxon>Entelegynae</taxon>
        <taxon>Araneoidea</taxon>
        <taxon>Araneidae</taxon>
        <taxon>Araneus</taxon>
    </lineage>
</organism>
<sequence>MDFIRDKILKSDARRKPGGVSAAELEGLEER</sequence>
<dbReference type="Proteomes" id="UP000499080">
    <property type="component" value="Unassembled WGS sequence"/>
</dbReference>
<proteinExistence type="predicted"/>